<dbReference type="EMBL" id="JAVXUO010000080">
    <property type="protein sequence ID" value="KAK2995656.1"/>
    <property type="molecule type" value="Genomic_DNA"/>
</dbReference>
<evidence type="ECO:0000256" key="4">
    <source>
        <dbReference type="SAM" id="MobiDB-lite"/>
    </source>
</evidence>
<dbReference type="CDD" id="cd12330">
    <property type="entry name" value="RRM2_Hrp1p"/>
    <property type="match status" value="1"/>
</dbReference>
<dbReference type="Gene3D" id="3.30.70.330">
    <property type="match status" value="2"/>
</dbReference>
<feature type="compositionally biased region" description="Polar residues" evidence="4">
    <location>
        <begin position="87"/>
        <end position="98"/>
    </location>
</feature>
<dbReference type="Pfam" id="PF00076">
    <property type="entry name" value="RRM_1"/>
    <property type="match status" value="2"/>
</dbReference>
<organism evidence="6 7">
    <name type="scientific">Escallonia rubra</name>
    <dbReference type="NCBI Taxonomy" id="112253"/>
    <lineage>
        <taxon>Eukaryota</taxon>
        <taxon>Viridiplantae</taxon>
        <taxon>Streptophyta</taxon>
        <taxon>Embryophyta</taxon>
        <taxon>Tracheophyta</taxon>
        <taxon>Spermatophyta</taxon>
        <taxon>Magnoliopsida</taxon>
        <taxon>eudicotyledons</taxon>
        <taxon>Gunneridae</taxon>
        <taxon>Pentapetalae</taxon>
        <taxon>asterids</taxon>
        <taxon>campanulids</taxon>
        <taxon>Escalloniales</taxon>
        <taxon>Escalloniaceae</taxon>
        <taxon>Escallonia</taxon>
    </lineage>
</organism>
<accession>A0AA88UUJ0</accession>
<feature type="region of interest" description="Disordered" evidence="4">
    <location>
        <begin position="80"/>
        <end position="103"/>
    </location>
</feature>
<keyword evidence="1" id="KW-0677">Repeat</keyword>
<evidence type="ECO:0000313" key="6">
    <source>
        <dbReference type="EMBL" id="KAK2995656.1"/>
    </source>
</evidence>
<dbReference type="SMART" id="SM00360">
    <property type="entry name" value="RRM"/>
    <property type="match status" value="2"/>
</dbReference>
<feature type="domain" description="RRM" evidence="5">
    <location>
        <begin position="106"/>
        <end position="183"/>
    </location>
</feature>
<evidence type="ECO:0000259" key="5">
    <source>
        <dbReference type="PROSITE" id="PS50102"/>
    </source>
</evidence>
<dbReference type="InterPro" id="IPR012677">
    <property type="entry name" value="Nucleotide-bd_a/b_plait_sf"/>
</dbReference>
<reference evidence="6" key="1">
    <citation type="submission" date="2022-12" db="EMBL/GenBank/DDBJ databases">
        <title>Draft genome assemblies for two species of Escallonia (Escalloniales).</title>
        <authorList>
            <person name="Chanderbali A."/>
            <person name="Dervinis C."/>
            <person name="Anghel I."/>
            <person name="Soltis D."/>
            <person name="Soltis P."/>
            <person name="Zapata F."/>
        </authorList>
    </citation>
    <scope>NUCLEOTIDE SEQUENCE</scope>
    <source>
        <strain evidence="6">UCBG92.1500</strain>
        <tissue evidence="6">Leaf</tissue>
    </source>
</reference>
<dbReference type="FunFam" id="3.30.70.330:FF:000051">
    <property type="entry name" value="Heterogeneous nuclear ribonucleoprotein 1"/>
    <property type="match status" value="1"/>
</dbReference>
<dbReference type="AlphaFoldDB" id="A0AA88UUJ0"/>
<evidence type="ECO:0000256" key="1">
    <source>
        <dbReference type="ARBA" id="ARBA00022737"/>
    </source>
</evidence>
<keyword evidence="7" id="KW-1185">Reference proteome</keyword>
<dbReference type="PANTHER" id="PTHR48032:SF16">
    <property type="entry name" value="RNA-BINDING (RRM_RBD_RNP MOTIFS) FAMILY PROTEIN"/>
    <property type="match status" value="1"/>
</dbReference>
<name>A0AA88UUJ0_9ASTE</name>
<keyword evidence="2 3" id="KW-0694">RNA-binding</keyword>
<dbReference type="GO" id="GO:0006417">
    <property type="term" value="P:regulation of translation"/>
    <property type="evidence" value="ECO:0007669"/>
    <property type="project" value="TreeGrafter"/>
</dbReference>
<dbReference type="GO" id="GO:0003729">
    <property type="term" value="F:mRNA binding"/>
    <property type="evidence" value="ECO:0007669"/>
    <property type="project" value="TreeGrafter"/>
</dbReference>
<evidence type="ECO:0000313" key="7">
    <source>
        <dbReference type="Proteomes" id="UP001187471"/>
    </source>
</evidence>
<evidence type="ECO:0000256" key="3">
    <source>
        <dbReference type="PROSITE-ProRule" id="PRU00176"/>
    </source>
</evidence>
<sequence length="522" mass="54974">MQSDLGKLFIGGISWDTNEERLKEYFSTYGEVLEAVIMKDRTTGRARGFGFIVFADPNVAERVIQEKHNIDGRLVEAKKAVPRDDQTTMSRNSGSVQGSPGPGRTRKIFVGGLASTVTESDFKRYFEQFGTITDVVVMYDHNTQRPRGFGFITYDSEDAVDRVLLKTFHELNGKMVEVKRAVPKELSPGPSRSPLGGYNYGLSRVNSFLSGYSPNAVGGYGVRMDGRFSPVAAGRSGYAPFGSGYGMGLNYEPGLNSSYGGSANFNSTLSYGRGLNPYYIGNSNRFSGPVGFDSGNGGNNSFFSSNTRNLWGNGSLNYGTNSTSASGYMGSGSGSVGGATFGNSGINWGSSPISPQGGGNVSSQSGNLGYGGGDISYGVGTGGYGRNSTTNGGPTSSYGASNGGYDGTFSDLYGSGPVYGDPTWRSANSEREGSGSFGYGLGSGTSDVQAKSSPGYVGGYNVAKRQSSRVRVRLYTGIPVPGLTGEHCQTSIHSCFSARSTSVAVREMIGLLNLVNGIILHV</sequence>
<dbReference type="Proteomes" id="UP001187471">
    <property type="component" value="Unassembled WGS sequence"/>
</dbReference>
<dbReference type="CDD" id="cd12325">
    <property type="entry name" value="RRM1_hnRNPA_hnRNPD_like"/>
    <property type="match status" value="1"/>
</dbReference>
<gene>
    <name evidence="6" type="ORF">RJ640_013613</name>
</gene>
<dbReference type="SUPFAM" id="SSF54928">
    <property type="entry name" value="RNA-binding domain, RBD"/>
    <property type="match status" value="2"/>
</dbReference>
<dbReference type="InterPro" id="IPR000504">
    <property type="entry name" value="RRM_dom"/>
</dbReference>
<dbReference type="FunFam" id="3.30.70.330:FF:000102">
    <property type="entry name" value="Heterogeneous nuclear ribonucleoprotein 1"/>
    <property type="match status" value="1"/>
</dbReference>
<feature type="domain" description="RRM" evidence="5">
    <location>
        <begin position="6"/>
        <end position="82"/>
    </location>
</feature>
<evidence type="ECO:0000256" key="2">
    <source>
        <dbReference type="ARBA" id="ARBA00022884"/>
    </source>
</evidence>
<comment type="caution">
    <text evidence="6">The sequence shown here is derived from an EMBL/GenBank/DDBJ whole genome shotgun (WGS) entry which is preliminary data.</text>
</comment>
<dbReference type="InterPro" id="IPR035979">
    <property type="entry name" value="RBD_domain_sf"/>
</dbReference>
<dbReference type="PANTHER" id="PTHR48032">
    <property type="entry name" value="RNA-BINDING PROTEIN MUSASHI HOMOLOG RBP6"/>
    <property type="match status" value="1"/>
</dbReference>
<proteinExistence type="predicted"/>
<protein>
    <recommendedName>
        <fullName evidence="5">RRM domain-containing protein</fullName>
    </recommendedName>
</protein>
<dbReference type="PROSITE" id="PS50102">
    <property type="entry name" value="RRM"/>
    <property type="match status" value="2"/>
</dbReference>